<name>A0A484DM47_PERFV</name>
<comment type="caution">
    <text evidence="3">The sequence shown here is derived from an EMBL/GenBank/DDBJ whole genome shotgun (WGS) entry which is preliminary data.</text>
</comment>
<feature type="region of interest" description="Disordered" evidence="1">
    <location>
        <begin position="81"/>
        <end position="115"/>
    </location>
</feature>
<dbReference type="Pfam" id="PF02758">
    <property type="entry name" value="PYRIN"/>
    <property type="match status" value="1"/>
</dbReference>
<dbReference type="EMBL" id="SCKG01000002">
    <property type="protein sequence ID" value="TDH15780.1"/>
    <property type="molecule type" value="Genomic_DNA"/>
</dbReference>
<evidence type="ECO:0000256" key="1">
    <source>
        <dbReference type="SAM" id="MobiDB-lite"/>
    </source>
</evidence>
<proteinExistence type="predicted"/>
<dbReference type="PROSITE" id="PS50824">
    <property type="entry name" value="DAPIN"/>
    <property type="match status" value="1"/>
</dbReference>
<dbReference type="Proteomes" id="UP000295070">
    <property type="component" value="Chromosome 2"/>
</dbReference>
<evidence type="ECO:0000313" key="4">
    <source>
        <dbReference type="Proteomes" id="UP000295070"/>
    </source>
</evidence>
<dbReference type="InterPro" id="IPR004020">
    <property type="entry name" value="DAPIN"/>
</dbReference>
<sequence length="149" mass="15788">MQVPLLILDTLDELGADEFKRFRWNLTQPVLDGCQPIRKGHLENADRQDTVSKMIDSYGEETAVKVAVEILKRMNHNNAAEKLKKTYPGGSTAAQTPSPTPPSSSSSSSSSGLTAADGATVCAQGRSVIVAPNITGTSSGVSINMNINN</sequence>
<keyword evidence="4" id="KW-1185">Reference proteome</keyword>
<dbReference type="SUPFAM" id="SSF47986">
    <property type="entry name" value="DEATH domain"/>
    <property type="match status" value="1"/>
</dbReference>
<organism evidence="3 4">
    <name type="scientific">Perca flavescens</name>
    <name type="common">American yellow perch</name>
    <name type="synonym">Morone flavescens</name>
    <dbReference type="NCBI Taxonomy" id="8167"/>
    <lineage>
        <taxon>Eukaryota</taxon>
        <taxon>Metazoa</taxon>
        <taxon>Chordata</taxon>
        <taxon>Craniata</taxon>
        <taxon>Vertebrata</taxon>
        <taxon>Euteleostomi</taxon>
        <taxon>Actinopterygii</taxon>
        <taxon>Neopterygii</taxon>
        <taxon>Teleostei</taxon>
        <taxon>Neoteleostei</taxon>
        <taxon>Acanthomorphata</taxon>
        <taxon>Eupercaria</taxon>
        <taxon>Perciformes</taxon>
        <taxon>Percoidei</taxon>
        <taxon>Percidae</taxon>
        <taxon>Percinae</taxon>
        <taxon>Perca</taxon>
    </lineage>
</organism>
<reference evidence="3 4" key="1">
    <citation type="submission" date="2019-01" db="EMBL/GenBank/DDBJ databases">
        <title>A chromosome-scale genome assembly of the yellow perch, Perca flavescens.</title>
        <authorList>
            <person name="Feron R."/>
            <person name="Morvezen R."/>
            <person name="Bestin A."/>
            <person name="Haffray P."/>
            <person name="Klopp C."/>
            <person name="Zahm M."/>
            <person name="Cabau C."/>
            <person name="Roques C."/>
            <person name="Donnadieu C."/>
            <person name="Bouchez O."/>
            <person name="Christie M."/>
            <person name="Larson W."/>
            <person name="Guiguen Y."/>
        </authorList>
    </citation>
    <scope>NUCLEOTIDE SEQUENCE [LARGE SCALE GENOMIC DNA]</scope>
    <source>
        <strain evidence="3">YP-PL-M2</strain>
        <tissue evidence="3">Blood</tissue>
    </source>
</reference>
<dbReference type="SMART" id="SM01289">
    <property type="entry name" value="PYRIN"/>
    <property type="match status" value="1"/>
</dbReference>
<protein>
    <recommendedName>
        <fullName evidence="2">Pyrin domain-containing protein</fullName>
    </recommendedName>
</protein>
<feature type="domain" description="Pyrin" evidence="2">
    <location>
        <begin position="1"/>
        <end position="89"/>
    </location>
</feature>
<dbReference type="STRING" id="8167.A0A484DM47"/>
<dbReference type="Gene3D" id="1.10.533.10">
    <property type="entry name" value="Death Domain, Fas"/>
    <property type="match status" value="1"/>
</dbReference>
<gene>
    <name evidence="3" type="ORF">EPR50_G00012470</name>
</gene>
<accession>A0A484DM47</accession>
<evidence type="ECO:0000313" key="3">
    <source>
        <dbReference type="EMBL" id="TDH15780.1"/>
    </source>
</evidence>
<feature type="compositionally biased region" description="Low complexity" evidence="1">
    <location>
        <begin position="91"/>
        <end position="115"/>
    </location>
</feature>
<dbReference type="AlphaFoldDB" id="A0A484DM47"/>
<evidence type="ECO:0000259" key="2">
    <source>
        <dbReference type="PROSITE" id="PS50824"/>
    </source>
</evidence>
<dbReference type="CDD" id="cd08321">
    <property type="entry name" value="Pyrin_ASC-like"/>
    <property type="match status" value="1"/>
</dbReference>
<dbReference type="InterPro" id="IPR011029">
    <property type="entry name" value="DEATH-like_dom_sf"/>
</dbReference>